<protein>
    <recommendedName>
        <fullName evidence="1">GGDEF domain-containing protein</fullName>
    </recommendedName>
</protein>
<dbReference type="EMBL" id="JBHUHP010000015">
    <property type="protein sequence ID" value="MFD2092921.1"/>
    <property type="molecule type" value="Genomic_DNA"/>
</dbReference>
<comment type="caution">
    <text evidence="2">The sequence shown here is derived from an EMBL/GenBank/DDBJ whole genome shotgun (WGS) entry which is preliminary data.</text>
</comment>
<reference evidence="3" key="1">
    <citation type="journal article" date="2019" name="Int. J. Syst. Evol. Microbiol.">
        <title>The Global Catalogue of Microorganisms (GCM) 10K type strain sequencing project: providing services to taxonomists for standard genome sequencing and annotation.</title>
        <authorList>
            <consortium name="The Broad Institute Genomics Platform"/>
            <consortium name="The Broad Institute Genome Sequencing Center for Infectious Disease"/>
            <person name="Wu L."/>
            <person name="Ma J."/>
        </authorList>
    </citation>
    <scope>NUCLEOTIDE SEQUENCE [LARGE SCALE GENOMIC DNA]</scope>
    <source>
        <strain evidence="3">JCM 3338</strain>
    </source>
</reference>
<dbReference type="Gene3D" id="3.30.70.270">
    <property type="match status" value="1"/>
</dbReference>
<dbReference type="PROSITE" id="PS50887">
    <property type="entry name" value="GGDEF"/>
    <property type="match status" value="1"/>
</dbReference>
<evidence type="ECO:0000313" key="2">
    <source>
        <dbReference type="EMBL" id="MFD2092921.1"/>
    </source>
</evidence>
<sequence length="43" mass="4380">MRAGDPVARFGGDGFVVVAEAQCDEEGAAQPAERSGEALTRAS</sequence>
<evidence type="ECO:0000313" key="3">
    <source>
        <dbReference type="Proteomes" id="UP001597402"/>
    </source>
</evidence>
<name>A0ABW4XDQ7_9ACTN</name>
<feature type="domain" description="GGDEF" evidence="1">
    <location>
        <begin position="1"/>
        <end position="43"/>
    </location>
</feature>
<proteinExistence type="predicted"/>
<dbReference type="InterPro" id="IPR000160">
    <property type="entry name" value="GGDEF_dom"/>
</dbReference>
<dbReference type="RefSeq" id="WP_376878013.1">
    <property type="nucleotide sequence ID" value="NZ_JBHUHP010000015.1"/>
</dbReference>
<evidence type="ECO:0000259" key="1">
    <source>
        <dbReference type="PROSITE" id="PS50887"/>
    </source>
</evidence>
<keyword evidence="3" id="KW-1185">Reference proteome</keyword>
<dbReference type="Proteomes" id="UP001597402">
    <property type="component" value="Unassembled WGS sequence"/>
</dbReference>
<accession>A0ABW4XDQ7</accession>
<organism evidence="2 3">
    <name type="scientific">Blastococcus deserti</name>
    <dbReference type="NCBI Taxonomy" id="2259033"/>
    <lineage>
        <taxon>Bacteria</taxon>
        <taxon>Bacillati</taxon>
        <taxon>Actinomycetota</taxon>
        <taxon>Actinomycetes</taxon>
        <taxon>Geodermatophilales</taxon>
        <taxon>Geodermatophilaceae</taxon>
        <taxon>Blastococcus</taxon>
    </lineage>
</organism>
<gene>
    <name evidence="2" type="ORF">ACFSHS_15195</name>
</gene>
<dbReference type="InterPro" id="IPR043128">
    <property type="entry name" value="Rev_trsase/Diguanyl_cyclase"/>
</dbReference>